<evidence type="ECO:0000256" key="5">
    <source>
        <dbReference type="RuleBase" id="RU361180"/>
    </source>
</evidence>
<feature type="chain" id="PRO_5044579098" description="Trehalase" evidence="6">
    <location>
        <begin position="20"/>
        <end position="565"/>
    </location>
</feature>
<keyword evidence="5" id="KW-0378">Hydrolase</keyword>
<keyword evidence="8" id="KW-1185">Reference proteome</keyword>
<evidence type="ECO:0000256" key="2">
    <source>
        <dbReference type="ARBA" id="ARBA00005615"/>
    </source>
</evidence>
<proteinExistence type="inferred from homology"/>
<dbReference type="EC" id="3.2.1.28" evidence="3 5"/>
<dbReference type="EMBL" id="GGMS01005914">
    <property type="protein sequence ID" value="MBY75117.1"/>
    <property type="molecule type" value="Transcribed_RNA"/>
</dbReference>
<evidence type="ECO:0000313" key="8">
    <source>
        <dbReference type="Proteomes" id="UP000694846"/>
    </source>
</evidence>
<dbReference type="SUPFAM" id="SSF48208">
    <property type="entry name" value="Six-hairpin glycosidases"/>
    <property type="match status" value="1"/>
</dbReference>
<evidence type="ECO:0000256" key="4">
    <source>
        <dbReference type="ARBA" id="ARBA00019905"/>
    </source>
</evidence>
<dbReference type="PANTHER" id="PTHR23403:SF1">
    <property type="entry name" value="TREHALASE"/>
    <property type="match status" value="1"/>
</dbReference>
<evidence type="ECO:0000256" key="3">
    <source>
        <dbReference type="ARBA" id="ARBA00012757"/>
    </source>
</evidence>
<keyword evidence="5" id="KW-0326">Glycosidase</keyword>
<dbReference type="Gene3D" id="1.50.10.10">
    <property type="match status" value="1"/>
</dbReference>
<dbReference type="PANTHER" id="PTHR23403">
    <property type="entry name" value="TREHALASE"/>
    <property type="match status" value="1"/>
</dbReference>
<reference evidence="7" key="1">
    <citation type="submission" date="2018-04" db="EMBL/GenBank/DDBJ databases">
        <title>Transcriptome assembly of Sipha flava.</title>
        <authorList>
            <person name="Scully E.D."/>
            <person name="Geib S.M."/>
            <person name="Palmer N.A."/>
            <person name="Koch K."/>
            <person name="Bradshaw J."/>
            <person name="Heng-Moss T."/>
            <person name="Sarath G."/>
        </authorList>
    </citation>
    <scope>NUCLEOTIDE SEQUENCE</scope>
</reference>
<comment type="catalytic activity">
    <reaction evidence="1 5">
        <text>alpha,alpha-trehalose + H2O = alpha-D-glucose + beta-D-glucose</text>
        <dbReference type="Rhea" id="RHEA:32675"/>
        <dbReference type="ChEBI" id="CHEBI:15377"/>
        <dbReference type="ChEBI" id="CHEBI:15903"/>
        <dbReference type="ChEBI" id="CHEBI:16551"/>
        <dbReference type="ChEBI" id="CHEBI:17925"/>
        <dbReference type="EC" id="3.2.1.28"/>
    </reaction>
</comment>
<organism evidence="7">
    <name type="scientific">Sipha flava</name>
    <name type="common">yellow sugarcane aphid</name>
    <dbReference type="NCBI Taxonomy" id="143950"/>
    <lineage>
        <taxon>Eukaryota</taxon>
        <taxon>Metazoa</taxon>
        <taxon>Ecdysozoa</taxon>
        <taxon>Arthropoda</taxon>
        <taxon>Hexapoda</taxon>
        <taxon>Insecta</taxon>
        <taxon>Pterygota</taxon>
        <taxon>Neoptera</taxon>
        <taxon>Paraneoptera</taxon>
        <taxon>Hemiptera</taxon>
        <taxon>Sternorrhyncha</taxon>
        <taxon>Aphidomorpha</taxon>
        <taxon>Aphidoidea</taxon>
        <taxon>Aphididae</taxon>
        <taxon>Sipha</taxon>
    </lineage>
</organism>
<accession>A0A2S2QBK4</accession>
<dbReference type="InterPro" id="IPR012341">
    <property type="entry name" value="6hp_glycosidase-like_sf"/>
</dbReference>
<evidence type="ECO:0000256" key="6">
    <source>
        <dbReference type="SAM" id="SignalP"/>
    </source>
</evidence>
<comment type="similarity">
    <text evidence="2 5">Belongs to the glycosyl hydrolase 37 family.</text>
</comment>
<reference evidence="9" key="2">
    <citation type="submission" date="2025-04" db="UniProtKB">
        <authorList>
            <consortium name="RefSeq"/>
        </authorList>
    </citation>
    <scope>IDENTIFICATION</scope>
    <source>
        <tissue evidence="9">Whole body</tissue>
    </source>
</reference>
<sequence length="565" mass="65833">MYCIITSLFLSTQLLRSSSQTSNSEICSSNIYCRGELLNDVQMQKIYPDSKTFVDKKLLRSEEEILEAYRKLKIQNNETLNNDVLAQFIEENFVDDPLAEWLPPDFVDKPSIVNFVHDNKYRQWILELNKIWKVLARRMDEDVKTNPDRHSSIYLPNGFFIAGGRFAELYYWDTYWIIKGALLCDMVDTAKGIIENFICLVCRYGYVPNGNRIYYLLRSQPPLLSFMAKTYYTYTDDFDFIKENIKHLETELNFWLTNRTINVKKHGNVYTMAQYNPRTEEPRPESYYEDKILAMTLPNEDDKNKLYRHLRGAAESGWDFSSKHFDNGGKNTGGLIKTNPENFIYVELNSIIQATADFIGEMYERLGDGVKSKYYYDIGKRFLVGINALLWNPEEKIWLDYDLTTESSRNYFYPSNLAPLWTGSYDRRFKKYYGRMAFKYLVKHDIFNSDGTTKLICIPTSTVNTTQQWDYPNCWPPLQAMVIHGLGSSNYVLAQKGAINLARSWINTNYKGFVESGTMFEKYSALDVGTTGNGGEYEPQTGFGWTNGFVFELFWKWGSIFKSED</sequence>
<dbReference type="InterPro" id="IPR008928">
    <property type="entry name" value="6-hairpin_glycosidase_sf"/>
</dbReference>
<dbReference type="Proteomes" id="UP000694846">
    <property type="component" value="Unplaced"/>
</dbReference>
<dbReference type="AlphaFoldDB" id="A0A2S2QBK4"/>
<gene>
    <name evidence="7" type="primary">tre1_4</name>
    <name evidence="9" type="synonym">LOC112683093</name>
    <name evidence="7" type="ORF">g.3388</name>
</gene>
<protein>
    <recommendedName>
        <fullName evidence="4 5">Trehalase</fullName>
        <ecNumber evidence="3 5">3.2.1.28</ecNumber>
    </recommendedName>
    <alternativeName>
        <fullName evidence="5">Alpha-trehalose glucohydrolase</fullName>
    </alternativeName>
</protein>
<dbReference type="OrthoDB" id="3542292at2759"/>
<dbReference type="InterPro" id="IPR001661">
    <property type="entry name" value="Glyco_hydro_37"/>
</dbReference>
<dbReference type="PRINTS" id="PR00744">
    <property type="entry name" value="GLHYDRLASE37"/>
</dbReference>
<dbReference type="GO" id="GO:0004555">
    <property type="term" value="F:alpha,alpha-trehalase activity"/>
    <property type="evidence" value="ECO:0007669"/>
    <property type="project" value="UniProtKB-EC"/>
</dbReference>
<name>A0A2S2QBK4_9HEMI</name>
<feature type="signal peptide" evidence="6">
    <location>
        <begin position="1"/>
        <end position="19"/>
    </location>
</feature>
<evidence type="ECO:0000313" key="7">
    <source>
        <dbReference type="EMBL" id="MBY75117.1"/>
    </source>
</evidence>
<dbReference type="GO" id="GO:0005993">
    <property type="term" value="P:trehalose catabolic process"/>
    <property type="evidence" value="ECO:0007669"/>
    <property type="project" value="TreeGrafter"/>
</dbReference>
<keyword evidence="6" id="KW-0732">Signal</keyword>
<dbReference type="Pfam" id="PF01204">
    <property type="entry name" value="Trehalase"/>
    <property type="match status" value="1"/>
</dbReference>
<dbReference type="RefSeq" id="XP_025409740.1">
    <property type="nucleotide sequence ID" value="XM_025553955.1"/>
</dbReference>
<evidence type="ECO:0000256" key="1">
    <source>
        <dbReference type="ARBA" id="ARBA00001576"/>
    </source>
</evidence>
<evidence type="ECO:0000313" key="9">
    <source>
        <dbReference type="RefSeq" id="XP_025409740.1"/>
    </source>
</evidence>